<dbReference type="InterPro" id="IPR020904">
    <property type="entry name" value="Sc_DH/Rdtase_CS"/>
</dbReference>
<evidence type="ECO:0000256" key="4">
    <source>
        <dbReference type="ARBA" id="ARBA00023002"/>
    </source>
</evidence>
<dbReference type="Gene3D" id="3.40.50.720">
    <property type="entry name" value="NAD(P)-binding Rossmann-like Domain"/>
    <property type="match status" value="1"/>
</dbReference>
<comment type="similarity">
    <text evidence="5">Belongs to the peptidase T1A family.</text>
</comment>
<dbReference type="CDD" id="cd03752">
    <property type="entry name" value="proteasome_alpha_type_4"/>
    <property type="match status" value="1"/>
</dbReference>
<dbReference type="Pfam" id="PF10584">
    <property type="entry name" value="Proteasome_A_N"/>
    <property type="match status" value="1"/>
</dbReference>
<dbReference type="NCBIfam" id="NF003075">
    <property type="entry name" value="PRK03996.1"/>
    <property type="match status" value="1"/>
</dbReference>
<dbReference type="PANTHER" id="PTHR45024:SF2">
    <property type="entry name" value="SCP2 DOMAIN-CONTAINING PROTEIN"/>
    <property type="match status" value="1"/>
</dbReference>
<dbReference type="InterPro" id="IPR000426">
    <property type="entry name" value="Proteasome_asu_N"/>
</dbReference>
<dbReference type="Gene3D" id="3.60.20.10">
    <property type="entry name" value="Glutamine Phosphoribosylpyrophosphate, subunit 1, domain 1"/>
    <property type="match status" value="1"/>
</dbReference>
<comment type="function">
    <text evidence="1">The proteasome is a multicatalytic proteinase complex which is characterized by its ability to cleave peptides with Arg, Phe, Tyr, Leu, and Glu adjacent to the leaving group at neutral or slightly basic pH. The proteasome has an ATP-dependent proteolytic activity.</text>
</comment>
<dbReference type="EMBL" id="JAVFWL010000001">
    <property type="protein sequence ID" value="KAK6732004.1"/>
    <property type="molecule type" value="Genomic_DNA"/>
</dbReference>
<dbReference type="Pfam" id="PF00227">
    <property type="entry name" value="Proteasome"/>
    <property type="match status" value="1"/>
</dbReference>
<dbReference type="InterPro" id="IPR023332">
    <property type="entry name" value="Proteasome_alpha-type"/>
</dbReference>
<evidence type="ECO:0000256" key="5">
    <source>
        <dbReference type="PROSITE-ProRule" id="PRU00808"/>
    </source>
</evidence>
<dbReference type="Pfam" id="PF00106">
    <property type="entry name" value="adh_short"/>
    <property type="match status" value="1"/>
</dbReference>
<sequence>MGGYFEVVDEIKTAGGQAVANYDSVEFGEKIVKTAIDAFCRVDIVINNAGILRDVSLVKMTDLDWDLIFRVHVKGAYSVKKTAWPYMRKQNYGRIIVTSSIADIYGDFGQTNYAAAKSALVGFSNSLAQEGAKYNILAKTAIPAAGSRLTQTTLLEARRYDSRTTIFSPEGRLYQVEYAMEAISHAGTCLGILSTDGILIAAEKRNVHKLLDDTVLAEKIYRLSENITCTVAGITADANILINHLRWWAAQYKLSYGEEMPVEQLVQNLCNEKQRYTQIGGKRPFGVSLLYMGWDKHYGYQLYQSDPSGNYTGWKATCIGNNHQAAMSLLKQEYKSPTLAEAKKLAVKVLWKTLDVKLTNEKVEMAVLTRRDGKTVVEELTASEVEKLIKEHEEKEKEAESK</sequence>
<dbReference type="InterPro" id="IPR051687">
    <property type="entry name" value="Peroxisomal_Beta-Oxidation"/>
</dbReference>
<dbReference type="PROSITE" id="PS51475">
    <property type="entry name" value="PROTEASOME_ALPHA_2"/>
    <property type="match status" value="1"/>
</dbReference>
<dbReference type="PRINTS" id="PR00081">
    <property type="entry name" value="GDHRDH"/>
</dbReference>
<dbReference type="InterPro" id="IPR036291">
    <property type="entry name" value="NAD(P)-bd_dom_sf"/>
</dbReference>
<reference evidence="8 9" key="1">
    <citation type="submission" date="2023-08" db="EMBL/GenBank/DDBJ databases">
        <title>A Necator americanus chromosomal reference genome.</title>
        <authorList>
            <person name="Ilik V."/>
            <person name="Petrzelkova K.J."/>
            <person name="Pardy F."/>
            <person name="Fuh T."/>
            <person name="Niatou-Singa F.S."/>
            <person name="Gouil Q."/>
            <person name="Baker L."/>
            <person name="Ritchie M.E."/>
            <person name="Jex A.R."/>
            <person name="Gazzola D."/>
            <person name="Li H."/>
            <person name="Toshio Fujiwara R."/>
            <person name="Zhan B."/>
            <person name="Aroian R.V."/>
            <person name="Pafco B."/>
            <person name="Schwarz E.M."/>
        </authorList>
    </citation>
    <scope>NUCLEOTIDE SEQUENCE [LARGE SCALE GENOMIC DNA]</scope>
    <source>
        <strain evidence="8 9">Aroian</strain>
        <tissue evidence="8">Whole animal</tissue>
    </source>
</reference>
<feature type="domain" description="Proteasome alpha-type subunits" evidence="7">
    <location>
        <begin position="160"/>
        <end position="182"/>
    </location>
</feature>
<evidence type="ECO:0000256" key="1">
    <source>
        <dbReference type="ARBA" id="ARBA00002000"/>
    </source>
</evidence>
<keyword evidence="4" id="KW-0560">Oxidoreductase</keyword>
<dbReference type="PANTHER" id="PTHR45024">
    <property type="entry name" value="DEHYDROGENASES, SHORT CHAIN"/>
    <property type="match status" value="1"/>
</dbReference>
<organism evidence="8 9">
    <name type="scientific">Necator americanus</name>
    <name type="common">Human hookworm</name>
    <dbReference type="NCBI Taxonomy" id="51031"/>
    <lineage>
        <taxon>Eukaryota</taxon>
        <taxon>Metazoa</taxon>
        <taxon>Ecdysozoa</taxon>
        <taxon>Nematoda</taxon>
        <taxon>Chromadorea</taxon>
        <taxon>Rhabditida</taxon>
        <taxon>Rhabditina</taxon>
        <taxon>Rhabditomorpha</taxon>
        <taxon>Strongyloidea</taxon>
        <taxon>Ancylostomatidae</taxon>
        <taxon>Bunostominae</taxon>
        <taxon>Necator</taxon>
    </lineage>
</organism>
<gene>
    <name evidence="8" type="primary">Necator_chrI.g4201</name>
    <name evidence="8" type="ORF">RB195_008072</name>
</gene>
<dbReference type="SMART" id="SM00948">
    <property type="entry name" value="Proteasome_A_N"/>
    <property type="match status" value="1"/>
</dbReference>
<proteinExistence type="inferred from homology"/>
<dbReference type="InterPro" id="IPR029055">
    <property type="entry name" value="Ntn_hydrolases_N"/>
</dbReference>
<protein>
    <recommendedName>
        <fullName evidence="7">Proteasome alpha-type subunits domain-containing protein</fullName>
    </recommendedName>
</protein>
<accession>A0ABR1C0A7</accession>
<comment type="similarity">
    <text evidence="2 6">Belongs to the short-chain dehydrogenases/reductases (SDR) family.</text>
</comment>
<dbReference type="PROSITE" id="PS00061">
    <property type="entry name" value="ADH_SHORT"/>
    <property type="match status" value="1"/>
</dbReference>
<dbReference type="PROSITE" id="PS00388">
    <property type="entry name" value="PROTEASOME_ALPHA_1"/>
    <property type="match status" value="1"/>
</dbReference>
<dbReference type="SUPFAM" id="SSF56235">
    <property type="entry name" value="N-terminal nucleophile aminohydrolases (Ntn hydrolases)"/>
    <property type="match status" value="1"/>
</dbReference>
<evidence type="ECO:0000313" key="8">
    <source>
        <dbReference type="EMBL" id="KAK6732004.1"/>
    </source>
</evidence>
<dbReference type="InterPro" id="IPR001353">
    <property type="entry name" value="Proteasome_sua/b"/>
</dbReference>
<evidence type="ECO:0000256" key="3">
    <source>
        <dbReference type="ARBA" id="ARBA00022942"/>
    </source>
</evidence>
<comment type="caution">
    <text evidence="8">The sequence shown here is derived from an EMBL/GenBank/DDBJ whole genome shotgun (WGS) entry which is preliminary data.</text>
</comment>
<name>A0ABR1C0A7_NECAM</name>
<evidence type="ECO:0000256" key="6">
    <source>
        <dbReference type="RuleBase" id="RU000363"/>
    </source>
</evidence>
<dbReference type="PRINTS" id="PR00080">
    <property type="entry name" value="SDRFAMILY"/>
</dbReference>
<dbReference type="SUPFAM" id="SSF51735">
    <property type="entry name" value="NAD(P)-binding Rossmann-fold domains"/>
    <property type="match status" value="1"/>
</dbReference>
<evidence type="ECO:0000313" key="9">
    <source>
        <dbReference type="Proteomes" id="UP001303046"/>
    </source>
</evidence>
<dbReference type="InterPro" id="IPR002347">
    <property type="entry name" value="SDR_fam"/>
</dbReference>
<keyword evidence="3 5" id="KW-0647">Proteasome</keyword>
<evidence type="ECO:0000256" key="2">
    <source>
        <dbReference type="ARBA" id="ARBA00006484"/>
    </source>
</evidence>
<evidence type="ECO:0000259" key="7">
    <source>
        <dbReference type="PROSITE" id="PS00388"/>
    </source>
</evidence>
<dbReference type="Proteomes" id="UP001303046">
    <property type="component" value="Unassembled WGS sequence"/>
</dbReference>
<keyword evidence="9" id="KW-1185">Reference proteome</keyword>